<keyword evidence="2" id="KW-0442">Lipid degradation</keyword>
<feature type="active site" description="Charge relay system" evidence="3">
    <location>
        <position position="391"/>
    </location>
</feature>
<evidence type="ECO:0000313" key="6">
    <source>
        <dbReference type="EMBL" id="PIN09793.1"/>
    </source>
</evidence>
<dbReference type="InterPro" id="IPR029058">
    <property type="entry name" value="AB_hydrolase_fold"/>
</dbReference>
<dbReference type="InterPro" id="IPR006693">
    <property type="entry name" value="AB_hydrolase_lipase"/>
</dbReference>
<protein>
    <recommendedName>
        <fullName evidence="2">Lipase</fullName>
    </recommendedName>
</protein>
<comment type="caution">
    <text evidence="6">The sequence shown here is derived from an EMBL/GenBank/DDBJ whole genome shotgun (WGS) entry which is preliminary data.</text>
</comment>
<dbReference type="AlphaFoldDB" id="A0A2G9GWY1"/>
<accession>A0A2G9GWY1</accession>
<keyword evidence="2 6" id="KW-0378">Hydrolase</keyword>
<name>A0A2G9GWY1_9LAMI</name>
<dbReference type="PIRSF" id="PIRSF000862">
    <property type="entry name" value="Steryl_ester_lip"/>
    <property type="match status" value="1"/>
</dbReference>
<evidence type="ECO:0000313" key="7">
    <source>
        <dbReference type="Proteomes" id="UP000231279"/>
    </source>
</evidence>
<keyword evidence="7" id="KW-1185">Reference proteome</keyword>
<feature type="chain" id="PRO_5013654837" description="Lipase" evidence="4">
    <location>
        <begin position="28"/>
        <end position="416"/>
    </location>
</feature>
<dbReference type="Gene3D" id="3.40.50.1820">
    <property type="entry name" value="alpha/beta hydrolase"/>
    <property type="match status" value="1"/>
</dbReference>
<organism evidence="6 7">
    <name type="scientific">Handroanthus impetiginosus</name>
    <dbReference type="NCBI Taxonomy" id="429701"/>
    <lineage>
        <taxon>Eukaryota</taxon>
        <taxon>Viridiplantae</taxon>
        <taxon>Streptophyta</taxon>
        <taxon>Embryophyta</taxon>
        <taxon>Tracheophyta</taxon>
        <taxon>Spermatophyta</taxon>
        <taxon>Magnoliopsida</taxon>
        <taxon>eudicotyledons</taxon>
        <taxon>Gunneridae</taxon>
        <taxon>Pentapetalae</taxon>
        <taxon>asterids</taxon>
        <taxon>lamiids</taxon>
        <taxon>Lamiales</taxon>
        <taxon>Bignoniaceae</taxon>
        <taxon>Crescentiina</taxon>
        <taxon>Tabebuia alliance</taxon>
        <taxon>Handroanthus</taxon>
    </lineage>
</organism>
<feature type="active site" description="Charge relay system" evidence="3">
    <location>
        <position position="358"/>
    </location>
</feature>
<sequence>MAYKSFLNLAFLSLFSLSLHLLHPASASRRGLFTANEGGARNGTDSPSPDGMCAIAVTKHGYKCQEYHVKTDDGYILSLQRIPEGRTGGGGGNRPPVLLQHGVLVDGMTWLMNSPGESLAMILADHGFDVWISNFRGTRFSRQHVTLDSNNPEFWNWTWDDLVIHDVPSAIQLVSAQTGQKIHYVGHSMGTLVALTSLSEGKFENVKSAALLSPIAYLSHMTSPLGVLAAKAFVGEVTETFGLAEFNPKGVAVDVFLKALCATANPTVDCYDLLTVLTGKNCCLNASTVENFMEHEPQPTATKNLVHFAQTVRDGGLSKFDYGVPLNLMHYGESQPPDYDLSKIPRDFPLFLSYGGQDALSDVKDVAKLLGYLKSHDQDKLEVQFIKDYAHVDFIMGVNAKDILYNRIIDFFRKHN</sequence>
<evidence type="ECO:0000259" key="5">
    <source>
        <dbReference type="Pfam" id="PF04083"/>
    </source>
</evidence>
<dbReference type="OrthoDB" id="9974421at2759"/>
<dbReference type="Pfam" id="PF04083">
    <property type="entry name" value="Abhydro_lipase"/>
    <property type="match status" value="1"/>
</dbReference>
<feature type="signal peptide" evidence="4">
    <location>
        <begin position="1"/>
        <end position="27"/>
    </location>
</feature>
<gene>
    <name evidence="6" type="ORF">CDL12_17621</name>
</gene>
<dbReference type="GO" id="GO:0016788">
    <property type="term" value="F:hydrolase activity, acting on ester bonds"/>
    <property type="evidence" value="ECO:0007669"/>
    <property type="project" value="InterPro"/>
</dbReference>
<dbReference type="STRING" id="429701.A0A2G9GWY1"/>
<evidence type="ECO:0000256" key="3">
    <source>
        <dbReference type="PIRSR" id="PIRSR000862-1"/>
    </source>
</evidence>
<comment type="similarity">
    <text evidence="1 2">Belongs to the AB hydrolase superfamily. Lipase family.</text>
</comment>
<dbReference type="FunFam" id="3.40.50.1820:FF:000126">
    <property type="entry name" value="Lipase"/>
    <property type="match status" value="1"/>
</dbReference>
<evidence type="ECO:0000256" key="1">
    <source>
        <dbReference type="ARBA" id="ARBA00010701"/>
    </source>
</evidence>
<dbReference type="Proteomes" id="UP000231279">
    <property type="component" value="Unassembled WGS sequence"/>
</dbReference>
<reference evidence="7" key="1">
    <citation type="journal article" date="2018" name="Gigascience">
        <title>Genome assembly of the Pink Ipe (Handroanthus impetiginosus, Bignoniaceae), a highly valued, ecologically keystone Neotropical timber forest tree.</title>
        <authorList>
            <person name="Silva-Junior O.B."/>
            <person name="Grattapaglia D."/>
            <person name="Novaes E."/>
            <person name="Collevatti R.G."/>
        </authorList>
    </citation>
    <scope>NUCLEOTIDE SEQUENCE [LARGE SCALE GENOMIC DNA]</scope>
    <source>
        <strain evidence="7">cv. UFG-1</strain>
    </source>
</reference>
<dbReference type="SUPFAM" id="SSF53474">
    <property type="entry name" value="alpha/beta-Hydrolases"/>
    <property type="match status" value="1"/>
</dbReference>
<dbReference type="GO" id="GO:0016042">
    <property type="term" value="P:lipid catabolic process"/>
    <property type="evidence" value="ECO:0007669"/>
    <property type="project" value="UniProtKB-KW"/>
</dbReference>
<dbReference type="EMBL" id="NKXS01003425">
    <property type="protein sequence ID" value="PIN09793.1"/>
    <property type="molecule type" value="Genomic_DNA"/>
</dbReference>
<evidence type="ECO:0000256" key="2">
    <source>
        <dbReference type="PIRNR" id="PIRNR000862"/>
    </source>
</evidence>
<feature type="domain" description="Partial AB-hydrolase lipase" evidence="5">
    <location>
        <begin position="57"/>
        <end position="113"/>
    </location>
</feature>
<dbReference type="PANTHER" id="PTHR11005">
    <property type="entry name" value="LYSOSOMAL ACID LIPASE-RELATED"/>
    <property type="match status" value="1"/>
</dbReference>
<feature type="active site" description="Nucleophile" evidence="3">
    <location>
        <position position="188"/>
    </location>
</feature>
<dbReference type="InterPro" id="IPR025483">
    <property type="entry name" value="Lipase_euk"/>
</dbReference>
<keyword evidence="4" id="KW-0732">Signal</keyword>
<evidence type="ECO:0000256" key="4">
    <source>
        <dbReference type="SAM" id="SignalP"/>
    </source>
</evidence>
<keyword evidence="2" id="KW-0443">Lipid metabolism</keyword>
<proteinExistence type="inferred from homology"/>